<dbReference type="PRINTS" id="PR01908">
    <property type="entry name" value="ADSPHPHTASE"/>
</dbReference>
<dbReference type="PRINTS" id="PR01909">
    <property type="entry name" value="ADSPHPHTASEA"/>
</dbReference>
<dbReference type="Proteomes" id="UP000316079">
    <property type="component" value="Unassembled WGS sequence"/>
</dbReference>
<dbReference type="InterPro" id="IPR020405">
    <property type="entry name" value="Atypical_DUSP_subfamA"/>
</dbReference>
<comment type="catalytic activity">
    <reaction evidence="5 7">
        <text>O-phospho-L-threonyl-[protein] + H2O = L-threonyl-[protein] + phosphate</text>
        <dbReference type="Rhea" id="RHEA:47004"/>
        <dbReference type="Rhea" id="RHEA-COMP:11060"/>
        <dbReference type="Rhea" id="RHEA-COMP:11605"/>
        <dbReference type="ChEBI" id="CHEBI:15377"/>
        <dbReference type="ChEBI" id="CHEBI:30013"/>
        <dbReference type="ChEBI" id="CHEBI:43474"/>
        <dbReference type="ChEBI" id="CHEBI:61977"/>
        <dbReference type="EC" id="3.1.3.16"/>
    </reaction>
</comment>
<dbReference type="PANTHER" id="PTHR45682:SF10">
    <property type="entry name" value="DUAL SPECIFICITY PROTEIN PHOSPHATASE 13 ISOFORM B"/>
    <property type="match status" value="1"/>
</dbReference>
<dbReference type="EC" id="3.1.3.16" evidence="7"/>
<protein>
    <recommendedName>
        <fullName evidence="7">Dual specificity protein phosphatase</fullName>
        <ecNumber evidence="7">3.1.3.16</ecNumber>
        <ecNumber evidence="7">3.1.3.48</ecNumber>
    </recommendedName>
</protein>
<dbReference type="GO" id="GO:0008138">
    <property type="term" value="F:protein tyrosine/serine/threonine phosphatase activity"/>
    <property type="evidence" value="ECO:0007669"/>
    <property type="project" value="UniProtKB-UniRule"/>
</dbReference>
<evidence type="ECO:0000313" key="10">
    <source>
        <dbReference type="EMBL" id="TRY59777.1"/>
    </source>
</evidence>
<evidence type="ECO:0000256" key="2">
    <source>
        <dbReference type="ARBA" id="ARBA00022801"/>
    </source>
</evidence>
<dbReference type="PROSITE" id="PS50054">
    <property type="entry name" value="TYR_PHOSPHATASE_DUAL"/>
    <property type="match status" value="1"/>
</dbReference>
<dbReference type="InterPro" id="IPR016130">
    <property type="entry name" value="Tyr_Pase_AS"/>
</dbReference>
<dbReference type="GO" id="GO:0004722">
    <property type="term" value="F:protein serine/threonine phosphatase activity"/>
    <property type="evidence" value="ECO:0007669"/>
    <property type="project" value="UniProtKB-EC"/>
</dbReference>
<accession>A0A553N2X3</accession>
<dbReference type="GO" id="GO:0005737">
    <property type="term" value="C:cytoplasm"/>
    <property type="evidence" value="ECO:0007669"/>
    <property type="project" value="TreeGrafter"/>
</dbReference>
<name>A0A553N2X3_9TELE</name>
<keyword evidence="11" id="KW-1185">Reference proteome</keyword>
<dbReference type="PROSITE" id="PS00383">
    <property type="entry name" value="TYR_PHOSPHATASE_1"/>
    <property type="match status" value="1"/>
</dbReference>
<gene>
    <name evidence="10" type="ORF">DNTS_027182</name>
</gene>
<evidence type="ECO:0000313" key="11">
    <source>
        <dbReference type="Proteomes" id="UP000316079"/>
    </source>
</evidence>
<evidence type="ECO:0000256" key="7">
    <source>
        <dbReference type="RuleBase" id="RU366038"/>
    </source>
</evidence>
<dbReference type="PROSITE" id="PS50056">
    <property type="entry name" value="TYR_PHOSPHATASE_2"/>
    <property type="match status" value="1"/>
</dbReference>
<dbReference type="GO" id="GO:0004725">
    <property type="term" value="F:protein tyrosine phosphatase activity"/>
    <property type="evidence" value="ECO:0007669"/>
    <property type="project" value="UniProtKB-EC"/>
</dbReference>
<keyword evidence="3 7" id="KW-0904">Protein phosphatase</keyword>
<dbReference type="SUPFAM" id="SSF52799">
    <property type="entry name" value="(Phosphotyrosine protein) phosphatases II"/>
    <property type="match status" value="1"/>
</dbReference>
<comment type="caution">
    <text evidence="10">The sequence shown here is derived from an EMBL/GenBank/DDBJ whole genome shotgun (WGS) entry which is preliminary data.</text>
</comment>
<dbReference type="Pfam" id="PF00782">
    <property type="entry name" value="DSPc"/>
    <property type="match status" value="1"/>
</dbReference>
<comment type="similarity">
    <text evidence="1 7">Belongs to the protein-tyrosine phosphatase family. Non-receptor class dual specificity subfamily.</text>
</comment>
<feature type="active site" description="Phosphocysteine intermediate" evidence="6">
    <location>
        <position position="83"/>
    </location>
</feature>
<feature type="domain" description="Tyrosine specific protein phosphatases" evidence="9">
    <location>
        <begin position="59"/>
        <end position="117"/>
    </location>
</feature>
<sequence length="146" mass="16304">MLHATARDLKFLSSVGITHIVNAAHGAHHIDTGAEFYSELSIKYHGVEASDSRDFDITPFLYDAARFIHDALSQHGVKVLVHCARGVSRSAVLVLAYLMIHENLPLTDAIKAICNHRNILPNPGFLQQLIQLESDLNLQDRRDLKQ</sequence>
<dbReference type="PANTHER" id="PTHR45682">
    <property type="entry name" value="AGAP008228-PA"/>
    <property type="match status" value="1"/>
</dbReference>
<dbReference type="Gene3D" id="3.90.190.10">
    <property type="entry name" value="Protein tyrosine phosphatase superfamily"/>
    <property type="match status" value="1"/>
</dbReference>
<evidence type="ECO:0000256" key="4">
    <source>
        <dbReference type="ARBA" id="ARBA00047761"/>
    </source>
</evidence>
<evidence type="ECO:0000256" key="6">
    <source>
        <dbReference type="PIRSR" id="PIRSR620405-1"/>
    </source>
</evidence>
<evidence type="ECO:0000256" key="3">
    <source>
        <dbReference type="ARBA" id="ARBA00022912"/>
    </source>
</evidence>
<proteinExistence type="inferred from homology"/>
<comment type="catalytic activity">
    <reaction evidence="4 7">
        <text>O-phospho-L-seryl-[protein] + H2O = L-seryl-[protein] + phosphate</text>
        <dbReference type="Rhea" id="RHEA:20629"/>
        <dbReference type="Rhea" id="RHEA-COMP:9863"/>
        <dbReference type="Rhea" id="RHEA-COMP:11604"/>
        <dbReference type="ChEBI" id="CHEBI:15377"/>
        <dbReference type="ChEBI" id="CHEBI:29999"/>
        <dbReference type="ChEBI" id="CHEBI:43474"/>
        <dbReference type="ChEBI" id="CHEBI:83421"/>
        <dbReference type="EC" id="3.1.3.16"/>
    </reaction>
</comment>
<dbReference type="InterPro" id="IPR020422">
    <property type="entry name" value="TYR_PHOSPHATASE_DUAL_dom"/>
</dbReference>
<dbReference type="InterPro" id="IPR000340">
    <property type="entry name" value="Dual-sp_phosphatase_cat-dom"/>
</dbReference>
<comment type="catalytic activity">
    <reaction evidence="7">
        <text>O-phospho-L-tyrosyl-[protein] + H2O = L-tyrosyl-[protein] + phosphate</text>
        <dbReference type="Rhea" id="RHEA:10684"/>
        <dbReference type="Rhea" id="RHEA-COMP:10136"/>
        <dbReference type="Rhea" id="RHEA-COMP:20101"/>
        <dbReference type="ChEBI" id="CHEBI:15377"/>
        <dbReference type="ChEBI" id="CHEBI:43474"/>
        <dbReference type="ChEBI" id="CHEBI:46858"/>
        <dbReference type="ChEBI" id="CHEBI:61978"/>
        <dbReference type="EC" id="3.1.3.48"/>
    </reaction>
</comment>
<dbReference type="GO" id="GO:0033549">
    <property type="term" value="F:MAP kinase phosphatase activity"/>
    <property type="evidence" value="ECO:0007669"/>
    <property type="project" value="TreeGrafter"/>
</dbReference>
<dbReference type="OrthoDB" id="10252009at2759"/>
<organism evidence="10 11">
    <name type="scientific">Danionella cerebrum</name>
    <dbReference type="NCBI Taxonomy" id="2873325"/>
    <lineage>
        <taxon>Eukaryota</taxon>
        <taxon>Metazoa</taxon>
        <taxon>Chordata</taxon>
        <taxon>Craniata</taxon>
        <taxon>Vertebrata</taxon>
        <taxon>Euteleostomi</taxon>
        <taxon>Actinopterygii</taxon>
        <taxon>Neopterygii</taxon>
        <taxon>Teleostei</taxon>
        <taxon>Ostariophysi</taxon>
        <taxon>Cypriniformes</taxon>
        <taxon>Danionidae</taxon>
        <taxon>Danioninae</taxon>
        <taxon>Danionella</taxon>
    </lineage>
</organism>
<evidence type="ECO:0000256" key="5">
    <source>
        <dbReference type="ARBA" id="ARBA00048336"/>
    </source>
</evidence>
<dbReference type="InterPro" id="IPR029021">
    <property type="entry name" value="Prot-tyrosine_phosphatase-like"/>
</dbReference>
<feature type="domain" description="Tyrosine-protein phosphatase" evidence="8">
    <location>
        <begin position="1"/>
        <end position="138"/>
    </location>
</feature>
<dbReference type="EMBL" id="SRMA01027104">
    <property type="protein sequence ID" value="TRY59777.1"/>
    <property type="molecule type" value="Genomic_DNA"/>
</dbReference>
<dbReference type="STRING" id="623744.A0A553N2X3"/>
<dbReference type="SMART" id="SM00195">
    <property type="entry name" value="DSPc"/>
    <property type="match status" value="1"/>
</dbReference>
<reference evidence="10 11" key="1">
    <citation type="journal article" date="2019" name="Sci. Data">
        <title>Hybrid genome assembly and annotation of Danionella translucida.</title>
        <authorList>
            <person name="Kadobianskyi M."/>
            <person name="Schulze L."/>
            <person name="Schuelke M."/>
            <person name="Judkewitz B."/>
        </authorList>
    </citation>
    <scope>NUCLEOTIDE SEQUENCE [LARGE SCALE GENOMIC DNA]</scope>
    <source>
        <strain evidence="10 11">Bolton</strain>
    </source>
</reference>
<evidence type="ECO:0000259" key="9">
    <source>
        <dbReference type="PROSITE" id="PS50056"/>
    </source>
</evidence>
<dbReference type="AlphaFoldDB" id="A0A553N2X3"/>
<evidence type="ECO:0000256" key="1">
    <source>
        <dbReference type="ARBA" id="ARBA00008601"/>
    </source>
</evidence>
<dbReference type="GO" id="GO:0043409">
    <property type="term" value="P:negative regulation of MAPK cascade"/>
    <property type="evidence" value="ECO:0007669"/>
    <property type="project" value="TreeGrafter"/>
</dbReference>
<dbReference type="InterPro" id="IPR000387">
    <property type="entry name" value="Tyr_Pase_dom"/>
</dbReference>
<evidence type="ECO:0000259" key="8">
    <source>
        <dbReference type="PROSITE" id="PS50054"/>
    </source>
</evidence>
<comment type="function">
    <text evidence="7">Dual specificity phosphatase able to dephosphorylate phosphotyrosine, phosphoserine and phosphothreonine residues, with a preference for phosphotyrosine as a substrate.</text>
</comment>
<keyword evidence="2 7" id="KW-0378">Hydrolase</keyword>
<dbReference type="EC" id="3.1.3.48" evidence="7"/>